<dbReference type="EMBL" id="CP011213">
    <property type="protein sequence ID" value="AKM81991.1"/>
    <property type="molecule type" value="Genomic_DNA"/>
</dbReference>
<evidence type="ECO:0000313" key="1">
    <source>
        <dbReference type="EMBL" id="AKM81991.1"/>
    </source>
</evidence>
<gene>
    <name evidence="1" type="ORF">UT28_C0001G0180</name>
</gene>
<evidence type="ECO:0000313" key="2">
    <source>
        <dbReference type="Proteomes" id="UP000035648"/>
    </source>
</evidence>
<accession>A0A0G4B213</accession>
<organism evidence="1 2">
    <name type="scientific">Berkelbacteria bacterium GW2011_GWE1_39_12</name>
    <dbReference type="NCBI Taxonomy" id="1618337"/>
    <lineage>
        <taxon>Bacteria</taxon>
        <taxon>Candidatus Berkelbacteria</taxon>
    </lineage>
</organism>
<proteinExistence type="predicted"/>
<reference evidence="1 2" key="1">
    <citation type="journal article" date="2015" name="Nature">
        <title>rRNA introns, odd ribosomes, and small enigmatic genomes across a large radiation of phyla.</title>
        <authorList>
            <person name="Brown C.T."/>
            <person name="Hug L.A."/>
            <person name="Thomas B.C."/>
            <person name="Sharon I."/>
            <person name="Castelle C.J."/>
            <person name="Singh A."/>
            <person name="Wilkins M.J."/>
            <person name="Williams K.H."/>
            <person name="Banfield J.F."/>
        </authorList>
    </citation>
    <scope>NUCLEOTIDE SEQUENCE [LARGE SCALE GENOMIC DNA]</scope>
</reference>
<dbReference type="Proteomes" id="UP000035648">
    <property type="component" value="Chromosome"/>
</dbReference>
<dbReference type="AlphaFoldDB" id="A0A0G4B213"/>
<protein>
    <submittedName>
        <fullName evidence="1">Uncharacterized protein</fullName>
    </submittedName>
</protein>
<name>A0A0G4B213_9BACT</name>
<dbReference type="KEGG" id="bbgw:UT28_C0001G0180"/>
<sequence length="179" mass="20790">MNWKSLFSELPLLMSNQFPNDDQAVENFIQDVHYIATHVYMPKLGPCYCVSLADGNHKRRRQVVQTIIEDLGKPVMVSKINIANHYYWTSESREIPDPESYRRLGSDRIRDICQKHELSSADERIVKDIAVFYDVFTGDVESRIGYSIYVVSKLRKERRIAIESAIIDIMVEFAKSRTV</sequence>